<evidence type="ECO:0000256" key="1">
    <source>
        <dbReference type="SAM" id="MobiDB-lite"/>
    </source>
</evidence>
<dbReference type="SUPFAM" id="SSF54106">
    <property type="entry name" value="LysM domain"/>
    <property type="match status" value="1"/>
</dbReference>
<feature type="compositionally biased region" description="Pro residues" evidence="1">
    <location>
        <begin position="54"/>
        <end position="77"/>
    </location>
</feature>
<reference evidence="3" key="1">
    <citation type="journal article" date="2023" name="J. Hazard. Mater.">
        <title>Anaerobic biodegradation of pyrene and benzo[a]pyrene by a new sulfate-reducing Desulforamulus aquiferis strain DSA.</title>
        <authorList>
            <person name="Zhang Z."/>
            <person name="Sun J."/>
            <person name="Gong X."/>
            <person name="Wang C."/>
            <person name="Wang H."/>
        </authorList>
    </citation>
    <scope>NUCLEOTIDE SEQUENCE</scope>
    <source>
        <strain evidence="3">DSA</strain>
    </source>
</reference>
<gene>
    <name evidence="3" type="ORF">P6N53_12145</name>
</gene>
<dbReference type="RefSeq" id="WP_304543480.1">
    <property type="nucleotide sequence ID" value="NZ_JARPTC010000018.1"/>
</dbReference>
<dbReference type="CDD" id="cd00118">
    <property type="entry name" value="LysM"/>
    <property type="match status" value="1"/>
</dbReference>
<feature type="region of interest" description="Disordered" evidence="1">
    <location>
        <begin position="49"/>
        <end position="79"/>
    </location>
</feature>
<dbReference type="Gene3D" id="2.60.120.260">
    <property type="entry name" value="Galactose-binding domain-like"/>
    <property type="match status" value="1"/>
</dbReference>
<feature type="domain" description="LysM" evidence="2">
    <location>
        <begin position="2"/>
        <end position="47"/>
    </location>
</feature>
<dbReference type="InterPro" id="IPR018392">
    <property type="entry name" value="LysM"/>
</dbReference>
<accession>A0AAW7ZE28</accession>
<proteinExistence type="predicted"/>
<dbReference type="InterPro" id="IPR036779">
    <property type="entry name" value="LysM_dom_sf"/>
</dbReference>
<evidence type="ECO:0000259" key="2">
    <source>
        <dbReference type="PROSITE" id="PS51782"/>
    </source>
</evidence>
<protein>
    <recommendedName>
        <fullName evidence="2">LysM domain-containing protein</fullName>
    </recommendedName>
</protein>
<keyword evidence="4" id="KW-1185">Reference proteome</keyword>
<evidence type="ECO:0000313" key="4">
    <source>
        <dbReference type="Proteomes" id="UP001172911"/>
    </source>
</evidence>
<dbReference type="EMBL" id="JARPTC010000018">
    <property type="protein sequence ID" value="MDO7787973.1"/>
    <property type="molecule type" value="Genomic_DNA"/>
</dbReference>
<dbReference type="PROSITE" id="PS51782">
    <property type="entry name" value="LYSM"/>
    <property type="match status" value="1"/>
</dbReference>
<reference evidence="3" key="2">
    <citation type="submission" date="2023-03" db="EMBL/GenBank/DDBJ databases">
        <authorList>
            <person name="Zhang Z."/>
        </authorList>
    </citation>
    <scope>NUCLEOTIDE SEQUENCE</scope>
    <source>
        <strain evidence="3">DSA</strain>
    </source>
</reference>
<dbReference type="InterPro" id="IPR020481">
    <property type="entry name" value="Intracell_prot_inh_BsuPI"/>
</dbReference>
<dbReference type="AlphaFoldDB" id="A0AAW7ZE28"/>
<dbReference type="Pfam" id="PF01476">
    <property type="entry name" value="LysM"/>
    <property type="match status" value="1"/>
</dbReference>
<dbReference type="InterPro" id="IPR038144">
    <property type="entry name" value="IPI"/>
</dbReference>
<organism evidence="3 4">
    <name type="scientific">Desulforamulus aquiferis</name>
    <dbReference type="NCBI Taxonomy" id="1397668"/>
    <lineage>
        <taxon>Bacteria</taxon>
        <taxon>Bacillati</taxon>
        <taxon>Bacillota</taxon>
        <taxon>Clostridia</taxon>
        <taxon>Eubacteriales</taxon>
        <taxon>Peptococcaceae</taxon>
        <taxon>Desulforamulus</taxon>
    </lineage>
</organism>
<sequence>MAQYTIRTGDTLFLVAERFNTTVEEILRLNPNVTNPNIIFVGQVITVPDRPGTTPSPPATTPTPTPRPPVTPTPTPNQPALTQYSSIIAGLARNQPYTARLIGGLLYILILEQRVFNQGTPIRIRLLKVNVTNATIVLRYPTGQRFELVVRRRPGNTEIWRYSRERFFTQAEGTVTIRPNQYAIYEYTWNQRNVQGVQVTPGEFVLDAFNVARGYANQSVSINFEIRRGVTPTPTPTPRPTVPPGPVACTGENLLRNSNFDSWVNITSPRNWVATNVERTTQSFSPPYAVLMGRNAGQSSTLSQEFPVTPNSNNRVSFRLAENLADAIAGNFSFGIQVIFRNRAGDVVGVSPEGPYSPAVIEDEQYELFTFTTGRIPATAVTGELVFTFTPRPTNTSRVRLDSAEFRCLTL</sequence>
<evidence type="ECO:0000313" key="3">
    <source>
        <dbReference type="EMBL" id="MDO7787973.1"/>
    </source>
</evidence>
<comment type="caution">
    <text evidence="3">The sequence shown here is derived from an EMBL/GenBank/DDBJ whole genome shotgun (WGS) entry which is preliminary data.</text>
</comment>
<dbReference type="Pfam" id="PF12690">
    <property type="entry name" value="BsuPI"/>
    <property type="match status" value="1"/>
</dbReference>
<dbReference type="Proteomes" id="UP001172911">
    <property type="component" value="Unassembled WGS sequence"/>
</dbReference>
<dbReference type="Gene3D" id="3.10.350.10">
    <property type="entry name" value="LysM domain"/>
    <property type="match status" value="1"/>
</dbReference>
<dbReference type="Gene3D" id="2.60.40.2360">
    <property type="entry name" value="Intracellular proteinase inhibitor BsuPI"/>
    <property type="match status" value="1"/>
</dbReference>
<name>A0AAW7ZE28_9FIRM</name>
<dbReference type="SMART" id="SM00257">
    <property type="entry name" value="LysM"/>
    <property type="match status" value="1"/>
</dbReference>